<dbReference type="InterPro" id="IPR000160">
    <property type="entry name" value="GGDEF_dom"/>
</dbReference>
<dbReference type="SMART" id="SM00086">
    <property type="entry name" value="PAC"/>
    <property type="match status" value="2"/>
</dbReference>
<evidence type="ECO:0000313" key="4">
    <source>
        <dbReference type="EMBL" id="MBB5335026.1"/>
    </source>
</evidence>
<dbReference type="InterPro" id="IPR000014">
    <property type="entry name" value="PAS"/>
</dbReference>
<dbReference type="CDD" id="cd00130">
    <property type="entry name" value="PAS"/>
    <property type="match status" value="2"/>
</dbReference>
<dbReference type="InterPro" id="IPR001610">
    <property type="entry name" value="PAC"/>
</dbReference>
<feature type="domain" description="GGDEF" evidence="3">
    <location>
        <begin position="300"/>
        <end position="433"/>
    </location>
</feature>
<dbReference type="InterPro" id="IPR035965">
    <property type="entry name" value="PAS-like_dom_sf"/>
</dbReference>
<proteinExistence type="predicted"/>
<dbReference type="Proteomes" id="UP000559117">
    <property type="component" value="Unassembled WGS sequence"/>
</dbReference>
<dbReference type="NCBIfam" id="TIGR00254">
    <property type="entry name" value="GGDEF"/>
    <property type="match status" value="1"/>
</dbReference>
<dbReference type="AlphaFoldDB" id="A0A840UD64"/>
<evidence type="ECO:0000259" key="2">
    <source>
        <dbReference type="PROSITE" id="PS50113"/>
    </source>
</evidence>
<dbReference type="InterPro" id="IPR043128">
    <property type="entry name" value="Rev_trsase/Diguanyl_cyclase"/>
</dbReference>
<dbReference type="Pfam" id="PF13426">
    <property type="entry name" value="PAS_9"/>
    <property type="match status" value="2"/>
</dbReference>
<dbReference type="SMART" id="SM00267">
    <property type="entry name" value="GGDEF"/>
    <property type="match status" value="1"/>
</dbReference>
<accession>A0A840UD64</accession>
<dbReference type="EMBL" id="JACHFH010000001">
    <property type="protein sequence ID" value="MBB5335026.1"/>
    <property type="molecule type" value="Genomic_DNA"/>
</dbReference>
<dbReference type="PROSITE" id="PS50112">
    <property type="entry name" value="PAS"/>
    <property type="match status" value="1"/>
</dbReference>
<protein>
    <submittedName>
        <fullName evidence="4">Diguanylate cyclase (GGDEF)-like protein/PAS domain S-box-containing protein</fullName>
    </submittedName>
</protein>
<name>A0A840UD64_9FIRM</name>
<dbReference type="InterPro" id="IPR029787">
    <property type="entry name" value="Nucleotide_cyclase"/>
</dbReference>
<dbReference type="PROSITE" id="PS50887">
    <property type="entry name" value="GGDEF"/>
    <property type="match status" value="1"/>
</dbReference>
<dbReference type="CDD" id="cd01949">
    <property type="entry name" value="GGDEF"/>
    <property type="match status" value="1"/>
</dbReference>
<keyword evidence="5" id="KW-1185">Reference proteome</keyword>
<dbReference type="FunFam" id="3.30.70.270:FF:000001">
    <property type="entry name" value="Diguanylate cyclase domain protein"/>
    <property type="match status" value="1"/>
</dbReference>
<dbReference type="PANTHER" id="PTHR46663">
    <property type="entry name" value="DIGUANYLATE CYCLASE DGCT-RELATED"/>
    <property type="match status" value="1"/>
</dbReference>
<dbReference type="InterPro" id="IPR052163">
    <property type="entry name" value="DGC-Regulatory_Protein"/>
</dbReference>
<dbReference type="SUPFAM" id="SSF55073">
    <property type="entry name" value="Nucleotide cyclase"/>
    <property type="match status" value="1"/>
</dbReference>
<dbReference type="Gene3D" id="3.30.450.20">
    <property type="entry name" value="PAS domain"/>
    <property type="match status" value="2"/>
</dbReference>
<evidence type="ECO:0000313" key="5">
    <source>
        <dbReference type="Proteomes" id="UP000559117"/>
    </source>
</evidence>
<comment type="caution">
    <text evidence="4">The sequence shown here is derived from an EMBL/GenBank/DDBJ whole genome shotgun (WGS) entry which is preliminary data.</text>
</comment>
<sequence length="434" mass="50070">MMEFDIKTYFETIMSSSNDAIIIKDMNFSVKYWSKGATVIYGYLAQEIVDKPIKLLIPKETKDQLLYIESNIINNQPIKNFITKRQTKDGRIIDISLTVVPVYNNENKLIGAVSIGRDITEQLKLEEKLQKKKAAINFIAKKLQLHKKLFLYANNGFIVTDSQGSILDANKAFLASCGYILNEIQGKNIKFFKTKRHNAQFYDDMIDKLKKVGNWKGEIWNKRRNGTFYLEAVTIGVIRNKIDDEIEYYYAITNDLTERLKYESELYHQAYHDALTGLPNRRFYYEYLKKALMRAKVENKMLATFFLDVDNFKNVNDSLGHDVGDILLQKVSERLAHTIRKNDIVARMGGDEFTLIIEDVADTDAVITVANKIIDIIQKPYYLVEKTILVTCSIGISIYPYNGSDIMELTKSADVALYRAKNAGKNRYCIYRDE</sequence>
<reference evidence="4 5" key="1">
    <citation type="submission" date="2020-08" db="EMBL/GenBank/DDBJ databases">
        <title>Genomic Encyclopedia of Type Strains, Phase IV (KMG-IV): sequencing the most valuable type-strain genomes for metagenomic binning, comparative biology and taxonomic classification.</title>
        <authorList>
            <person name="Goeker M."/>
        </authorList>
    </citation>
    <scope>NUCLEOTIDE SEQUENCE [LARGE SCALE GENOMIC DNA]</scope>
    <source>
        <strain evidence="4 5">DSM 24661</strain>
    </source>
</reference>
<evidence type="ECO:0000259" key="1">
    <source>
        <dbReference type="PROSITE" id="PS50112"/>
    </source>
</evidence>
<feature type="domain" description="PAC" evidence="2">
    <location>
        <begin position="76"/>
        <end position="131"/>
    </location>
</feature>
<evidence type="ECO:0000259" key="3">
    <source>
        <dbReference type="PROSITE" id="PS50887"/>
    </source>
</evidence>
<dbReference type="PANTHER" id="PTHR46663:SF3">
    <property type="entry name" value="SLL0267 PROTEIN"/>
    <property type="match status" value="1"/>
</dbReference>
<dbReference type="PROSITE" id="PS50113">
    <property type="entry name" value="PAC"/>
    <property type="match status" value="1"/>
</dbReference>
<dbReference type="Gene3D" id="3.30.70.270">
    <property type="match status" value="1"/>
</dbReference>
<dbReference type="RefSeq" id="WP_183858849.1">
    <property type="nucleotide sequence ID" value="NZ_JACHFH010000001.1"/>
</dbReference>
<dbReference type="SMART" id="SM00091">
    <property type="entry name" value="PAS"/>
    <property type="match status" value="2"/>
</dbReference>
<gene>
    <name evidence="4" type="ORF">HNR32_000126</name>
</gene>
<dbReference type="NCBIfam" id="TIGR00229">
    <property type="entry name" value="sensory_box"/>
    <property type="match status" value="2"/>
</dbReference>
<organism evidence="4 5">
    <name type="scientific">Pectinatus brassicae</name>
    <dbReference type="NCBI Taxonomy" id="862415"/>
    <lineage>
        <taxon>Bacteria</taxon>
        <taxon>Bacillati</taxon>
        <taxon>Bacillota</taxon>
        <taxon>Negativicutes</taxon>
        <taxon>Selenomonadales</taxon>
        <taxon>Selenomonadaceae</taxon>
        <taxon>Pectinatus</taxon>
    </lineage>
</organism>
<dbReference type="InterPro" id="IPR000700">
    <property type="entry name" value="PAS-assoc_C"/>
</dbReference>
<dbReference type="SUPFAM" id="SSF55785">
    <property type="entry name" value="PYP-like sensor domain (PAS domain)"/>
    <property type="match status" value="2"/>
</dbReference>
<feature type="domain" description="PAS" evidence="1">
    <location>
        <begin position="6"/>
        <end position="76"/>
    </location>
</feature>
<dbReference type="Pfam" id="PF00990">
    <property type="entry name" value="GGDEF"/>
    <property type="match status" value="1"/>
</dbReference>